<comment type="caution">
    <text evidence="2">The sequence shown here is derived from an EMBL/GenBank/DDBJ whole genome shotgun (WGS) entry which is preliminary data.</text>
</comment>
<gene>
    <name evidence="2" type="ORF">BG015_011363</name>
</gene>
<reference evidence="2" key="1">
    <citation type="journal article" date="2020" name="Fungal Divers.">
        <title>Resolving the Mortierellaceae phylogeny through synthesis of multi-gene phylogenetics and phylogenomics.</title>
        <authorList>
            <person name="Vandepol N."/>
            <person name="Liber J."/>
            <person name="Desiro A."/>
            <person name="Na H."/>
            <person name="Kennedy M."/>
            <person name="Barry K."/>
            <person name="Grigoriev I.V."/>
            <person name="Miller A.N."/>
            <person name="O'Donnell K."/>
            <person name="Stajich J.E."/>
            <person name="Bonito G."/>
        </authorList>
    </citation>
    <scope>NUCLEOTIDE SEQUENCE</scope>
    <source>
        <strain evidence="2">NRRL 6426</strain>
    </source>
</reference>
<accession>A0A9P5V8F9</accession>
<evidence type="ECO:0000256" key="1">
    <source>
        <dbReference type="SAM" id="MobiDB-lite"/>
    </source>
</evidence>
<protein>
    <submittedName>
        <fullName evidence="2">Uncharacterized protein</fullName>
    </submittedName>
</protein>
<keyword evidence="3" id="KW-1185">Reference proteome</keyword>
<dbReference type="OrthoDB" id="2123952at2759"/>
<organism evidence="2 3">
    <name type="scientific">Linnemannia schmuckeri</name>
    <dbReference type="NCBI Taxonomy" id="64567"/>
    <lineage>
        <taxon>Eukaryota</taxon>
        <taxon>Fungi</taxon>
        <taxon>Fungi incertae sedis</taxon>
        <taxon>Mucoromycota</taxon>
        <taxon>Mortierellomycotina</taxon>
        <taxon>Mortierellomycetes</taxon>
        <taxon>Mortierellales</taxon>
        <taxon>Mortierellaceae</taxon>
        <taxon>Linnemannia</taxon>
    </lineage>
</organism>
<evidence type="ECO:0000313" key="2">
    <source>
        <dbReference type="EMBL" id="KAF9147055.1"/>
    </source>
</evidence>
<sequence>MAHHYEPAQQNHIILDNDHISSSKCRDLTSVVEMSPSHLDFELLDLPSNYAQSLDNSPLQSLPPTNQLFIIPTVLFGAGKVTTAIPAMPSDVTTGALGRAASETNNVSTLGAASTSTPPILTPQAASAIVPPPATINLFLKEMTDHLVEMFFEHSFNDLNLINPGTFLRAYFNGTVGPTLLGAACMVTARLSLHPAGLRTLSQRSGEPWAEPVCAKIGTLLTVSSLDNVSDGTAAVTAESTRDSSLLRHGALVSDQDRLEFEANIRTYGYLTVSDFQAAATHRGYGPNEYTYALFRIVPLIAKLFDSGVTEKTEEPTAQQNQSRGSVSTSLFSSQEHKTEYI</sequence>
<dbReference type="Proteomes" id="UP000748756">
    <property type="component" value="Unassembled WGS sequence"/>
</dbReference>
<evidence type="ECO:0000313" key="3">
    <source>
        <dbReference type="Proteomes" id="UP000748756"/>
    </source>
</evidence>
<feature type="compositionally biased region" description="Polar residues" evidence="1">
    <location>
        <begin position="316"/>
        <end position="334"/>
    </location>
</feature>
<name>A0A9P5V8F9_9FUNG</name>
<dbReference type="AlphaFoldDB" id="A0A9P5V8F9"/>
<proteinExistence type="predicted"/>
<feature type="region of interest" description="Disordered" evidence="1">
    <location>
        <begin position="312"/>
        <end position="342"/>
    </location>
</feature>
<dbReference type="EMBL" id="JAAAUQ010000873">
    <property type="protein sequence ID" value="KAF9147055.1"/>
    <property type="molecule type" value="Genomic_DNA"/>
</dbReference>